<evidence type="ECO:0000256" key="1">
    <source>
        <dbReference type="SAM" id="Phobius"/>
    </source>
</evidence>
<dbReference type="AlphaFoldDB" id="A0A4S8LCP0"/>
<keyword evidence="1" id="KW-1133">Transmembrane helix</keyword>
<organism evidence="2 3">
    <name type="scientific">Dendrothele bispora (strain CBS 962.96)</name>
    <dbReference type="NCBI Taxonomy" id="1314807"/>
    <lineage>
        <taxon>Eukaryota</taxon>
        <taxon>Fungi</taxon>
        <taxon>Dikarya</taxon>
        <taxon>Basidiomycota</taxon>
        <taxon>Agaricomycotina</taxon>
        <taxon>Agaricomycetes</taxon>
        <taxon>Agaricomycetidae</taxon>
        <taxon>Agaricales</taxon>
        <taxon>Agaricales incertae sedis</taxon>
        <taxon>Dendrothele</taxon>
    </lineage>
</organism>
<name>A0A4S8LCP0_DENBC</name>
<reference evidence="2 3" key="1">
    <citation type="journal article" date="2019" name="Nat. Ecol. Evol.">
        <title>Megaphylogeny resolves global patterns of mushroom evolution.</title>
        <authorList>
            <person name="Varga T."/>
            <person name="Krizsan K."/>
            <person name="Foldi C."/>
            <person name="Dima B."/>
            <person name="Sanchez-Garcia M."/>
            <person name="Sanchez-Ramirez S."/>
            <person name="Szollosi G.J."/>
            <person name="Szarkandi J.G."/>
            <person name="Papp V."/>
            <person name="Albert L."/>
            <person name="Andreopoulos W."/>
            <person name="Angelini C."/>
            <person name="Antonin V."/>
            <person name="Barry K.W."/>
            <person name="Bougher N.L."/>
            <person name="Buchanan P."/>
            <person name="Buyck B."/>
            <person name="Bense V."/>
            <person name="Catcheside P."/>
            <person name="Chovatia M."/>
            <person name="Cooper J."/>
            <person name="Damon W."/>
            <person name="Desjardin D."/>
            <person name="Finy P."/>
            <person name="Geml J."/>
            <person name="Haridas S."/>
            <person name="Hughes K."/>
            <person name="Justo A."/>
            <person name="Karasinski D."/>
            <person name="Kautmanova I."/>
            <person name="Kiss B."/>
            <person name="Kocsube S."/>
            <person name="Kotiranta H."/>
            <person name="LaButti K.M."/>
            <person name="Lechner B.E."/>
            <person name="Liimatainen K."/>
            <person name="Lipzen A."/>
            <person name="Lukacs Z."/>
            <person name="Mihaltcheva S."/>
            <person name="Morgado L.N."/>
            <person name="Niskanen T."/>
            <person name="Noordeloos M.E."/>
            <person name="Ohm R.A."/>
            <person name="Ortiz-Santana B."/>
            <person name="Ovrebo C."/>
            <person name="Racz N."/>
            <person name="Riley R."/>
            <person name="Savchenko A."/>
            <person name="Shiryaev A."/>
            <person name="Soop K."/>
            <person name="Spirin V."/>
            <person name="Szebenyi C."/>
            <person name="Tomsovsky M."/>
            <person name="Tulloss R.E."/>
            <person name="Uehling J."/>
            <person name="Grigoriev I.V."/>
            <person name="Vagvolgyi C."/>
            <person name="Papp T."/>
            <person name="Martin F.M."/>
            <person name="Miettinen O."/>
            <person name="Hibbett D.S."/>
            <person name="Nagy L.G."/>
        </authorList>
    </citation>
    <scope>NUCLEOTIDE SEQUENCE [LARGE SCALE GENOMIC DNA]</scope>
    <source>
        <strain evidence="2 3">CBS 962.96</strain>
    </source>
</reference>
<protein>
    <submittedName>
        <fullName evidence="2">Uncharacterized protein</fullName>
    </submittedName>
</protein>
<keyword evidence="1" id="KW-0812">Transmembrane</keyword>
<evidence type="ECO:0000313" key="3">
    <source>
        <dbReference type="Proteomes" id="UP000297245"/>
    </source>
</evidence>
<sequence length="168" mass="18713">MTLSDDQLHTALSLTALVAPFKSNRVNGRTTTPATYEDFLQQAILLVKRLHFGKYQHVPHWVLAAIFILHLVIINIKTEFTCTNVHASNPPDWFLSKESICLLSKHHDCFNQDLPAEPPRDPMDLLDNFFDTPTSQKPTAKAGAIPGITLQKPLAFTTRDAPPSGKSL</sequence>
<dbReference type="Proteomes" id="UP000297245">
    <property type="component" value="Unassembled WGS sequence"/>
</dbReference>
<accession>A0A4S8LCP0</accession>
<evidence type="ECO:0000313" key="2">
    <source>
        <dbReference type="EMBL" id="THU86108.1"/>
    </source>
</evidence>
<keyword evidence="1" id="KW-0472">Membrane</keyword>
<dbReference type="EMBL" id="ML179512">
    <property type="protein sequence ID" value="THU86108.1"/>
    <property type="molecule type" value="Genomic_DNA"/>
</dbReference>
<gene>
    <name evidence="2" type="ORF">K435DRAFT_868611</name>
</gene>
<keyword evidence="3" id="KW-1185">Reference proteome</keyword>
<feature type="transmembrane region" description="Helical" evidence="1">
    <location>
        <begin position="58"/>
        <end position="76"/>
    </location>
</feature>
<proteinExistence type="predicted"/>